<protein>
    <recommendedName>
        <fullName evidence="6">RNase H type-1 domain-containing protein</fullName>
    </recommendedName>
</protein>
<dbReference type="Gene3D" id="3.60.10.10">
    <property type="entry name" value="Endonuclease/exonuclease/phosphatase"/>
    <property type="match status" value="1"/>
</dbReference>
<gene>
    <name evidence="7" type="ORF">PCOR1329_LOCUS6714</name>
</gene>
<evidence type="ECO:0000256" key="1">
    <source>
        <dbReference type="ARBA" id="ARBA00022723"/>
    </source>
</evidence>
<feature type="region of interest" description="Disordered" evidence="5">
    <location>
        <begin position="1188"/>
        <end position="1250"/>
    </location>
</feature>
<keyword evidence="1" id="KW-0479">Metal-binding</keyword>
<dbReference type="Pfam" id="PF00075">
    <property type="entry name" value="RNase_H"/>
    <property type="match status" value="1"/>
</dbReference>
<dbReference type="InterPro" id="IPR012337">
    <property type="entry name" value="RNaseH-like_sf"/>
</dbReference>
<keyword evidence="4" id="KW-0175">Coiled coil</keyword>
<reference evidence="7" key="1">
    <citation type="submission" date="2023-10" db="EMBL/GenBank/DDBJ databases">
        <authorList>
            <person name="Chen Y."/>
            <person name="Shah S."/>
            <person name="Dougan E. K."/>
            <person name="Thang M."/>
            <person name="Chan C."/>
        </authorList>
    </citation>
    <scope>NUCLEOTIDE SEQUENCE [LARGE SCALE GENOMIC DNA]</scope>
</reference>
<dbReference type="InterPro" id="IPR036397">
    <property type="entry name" value="RNaseH_sf"/>
</dbReference>
<dbReference type="PROSITE" id="PS01358">
    <property type="entry name" value="ZF_RANBP2_1"/>
    <property type="match status" value="1"/>
</dbReference>
<feature type="compositionally biased region" description="Acidic residues" evidence="5">
    <location>
        <begin position="608"/>
        <end position="624"/>
    </location>
</feature>
<dbReference type="InterPro" id="IPR002156">
    <property type="entry name" value="RNaseH_domain"/>
</dbReference>
<evidence type="ECO:0000313" key="8">
    <source>
        <dbReference type="Proteomes" id="UP001189429"/>
    </source>
</evidence>
<dbReference type="Gene3D" id="3.30.420.10">
    <property type="entry name" value="Ribonuclease H-like superfamily/Ribonuclease H"/>
    <property type="match status" value="1"/>
</dbReference>
<dbReference type="Proteomes" id="UP001189429">
    <property type="component" value="Unassembled WGS sequence"/>
</dbReference>
<evidence type="ECO:0000256" key="4">
    <source>
        <dbReference type="SAM" id="Coils"/>
    </source>
</evidence>
<feature type="compositionally biased region" description="Low complexity" evidence="5">
    <location>
        <begin position="1221"/>
        <end position="1233"/>
    </location>
</feature>
<proteinExistence type="predicted"/>
<feature type="region of interest" description="Disordered" evidence="5">
    <location>
        <begin position="600"/>
        <end position="628"/>
    </location>
</feature>
<evidence type="ECO:0000256" key="3">
    <source>
        <dbReference type="ARBA" id="ARBA00022833"/>
    </source>
</evidence>
<feature type="coiled-coil region" evidence="4">
    <location>
        <begin position="82"/>
        <end position="170"/>
    </location>
</feature>
<feature type="region of interest" description="Disordered" evidence="5">
    <location>
        <begin position="1477"/>
        <end position="1501"/>
    </location>
</feature>
<dbReference type="InterPro" id="IPR036691">
    <property type="entry name" value="Endo/exonu/phosph_ase_sf"/>
</dbReference>
<evidence type="ECO:0000259" key="6">
    <source>
        <dbReference type="PROSITE" id="PS50879"/>
    </source>
</evidence>
<dbReference type="EMBL" id="CAUYUJ010001802">
    <property type="protein sequence ID" value="CAK0797710.1"/>
    <property type="molecule type" value="Genomic_DNA"/>
</dbReference>
<dbReference type="SUPFAM" id="SSF53098">
    <property type="entry name" value="Ribonuclease H-like"/>
    <property type="match status" value="1"/>
</dbReference>
<sequence length="1539" mass="172506">MAPRSKSRDGGWVCSGCKARNGDGYDFCWKCWKVRDSAKTANHGATSSQDDTDAEDATKAKLKKLRVHLAELRRHAEDPNLAKHAQGNIDIVQKEVDELQAAVDSGSDIPRCFSECKLVRERNKTQAQRERTQERVEKLEQEIKEAQEKLDKEKALLAGQDEKLQKQNARIEELSVPQAGKGWGAAASFLEQVKKCLRDQAKKEADAAAREAAHDKQQRNKRRAEEGIKQELVSFPQNADATQITKIMQEAEQGQGFFTINANSIGTLERTMRSIRYTYKYPIIMAQELQANEHNISCLTQRMQKEGWSAGVLLATVRPNNMSYARDLDTWDISPRESKGRLAIGWVHALGKEGITVGTAYLWVSEGMTDRNRAILRNFTTAAAAAGKHWILGGDFHMDPAELQHTGVINRMDGVIVFDTSHGSCVTLGEARHRDYFIISKALLDGPLHVAAQDQYNTSPHSPVLLRVPRLREEKRWARVLRRQRRWPLQLPTGCMTGPTSWPRLLEHRRHTQEDVDRYWGNLANTHEEHLNKYFNYVGLDWHERKGHLQLPTYARGQLKPPTVRENGKQETLDWAQNNAKGILEKDIIEPLLERNHPAWRAEPDQERDNDDAMDEQENSDNLDELNYTGRRVEEDMTSLPANTPRRTPAVLGLTASQDCPLVGAEAAGERRRPTGRGRYTDIDWGKLVNTVAWIDAEHITERGLHYVDCVAKLMTVASQHTWRRARQEATREWRRRVTKHSQGGAGALHKWTKPPVPWAPIKPTESRTQQELTHPQVAADTALEGWKTVWADSYNADEPRCQAPSDDEWSEHRVPRITPRDIIEACGRFRAGTGAARVASVLNAVERGAPWPTSQATILFYLTPKAAGGFRNLGLIPELARVWETIRIPYARRWEAANKRAYDWARRGRSSERAAWLQALYCEAARADGHDYAVTYFDLIKCFEWVTHRKVWEASQRWGFNPIVMRTVLKIYSMVRRIVLDGCYTDGRAWQRGIVAGSRYAPFCLKMVIILELDRLVHQSPWADTCLFFDDLAMATYGRHEYVDEVHPRLIAAVVSIFETTLDMAVSRGAEGKTVTLTSSTALGQHINKSTRHPGVRVVKHEKHLDSKLTELRKNVAAAMEGNNKGRRLGWMTQASHTVTIDGNVLDLRYTASQEIRHHVARTTEQQLEDEWVGQHGRQYGITLHLPGTGASTTATASPGPLDAGPPHSSEGPVLRRDVAAGAATRSRSSSRQHMQSARAGTRHRQGRGVMADPADELGVWELASCDDWLTEGNWDGLAAGDIYVDGSLQFGDYAPLRRGGWSFTKLKDNGEYDMDYVCYGPLPGAQWAQSILRAELYALLQALRVGTLPMRIFTDCQNVVDGAMAGPAWLDKRSRPHLDLWECIAQAIAELGGLGPRTVQVLKVKAHATRAERAAVGRAQWEGNKIADQYAKQGALYHTHPVWCRETYIQKYRLVRGILEFGAYVGVLGRDIVDTEQGSSPTDSNPPDPPSDLLDLPGNLGAVAGEEGGALVAPDPSAPPLVADLPSRAALDWGCAR</sequence>
<dbReference type="InterPro" id="IPR001876">
    <property type="entry name" value="Znf_RanBP2"/>
</dbReference>
<evidence type="ECO:0000256" key="5">
    <source>
        <dbReference type="SAM" id="MobiDB-lite"/>
    </source>
</evidence>
<evidence type="ECO:0000313" key="7">
    <source>
        <dbReference type="EMBL" id="CAK0797710.1"/>
    </source>
</evidence>
<name>A0ABN9PXB0_9DINO</name>
<feature type="domain" description="RNase H type-1" evidence="6">
    <location>
        <begin position="1278"/>
        <end position="1438"/>
    </location>
</feature>
<feature type="non-terminal residue" evidence="7">
    <location>
        <position position="1539"/>
    </location>
</feature>
<organism evidence="7 8">
    <name type="scientific">Prorocentrum cordatum</name>
    <dbReference type="NCBI Taxonomy" id="2364126"/>
    <lineage>
        <taxon>Eukaryota</taxon>
        <taxon>Sar</taxon>
        <taxon>Alveolata</taxon>
        <taxon>Dinophyceae</taxon>
        <taxon>Prorocentrales</taxon>
        <taxon>Prorocentraceae</taxon>
        <taxon>Prorocentrum</taxon>
    </lineage>
</organism>
<evidence type="ECO:0000256" key="2">
    <source>
        <dbReference type="ARBA" id="ARBA00022771"/>
    </source>
</evidence>
<feature type="compositionally biased region" description="Low complexity" evidence="5">
    <location>
        <begin position="1188"/>
        <end position="1202"/>
    </location>
</feature>
<feature type="region of interest" description="Disordered" evidence="5">
    <location>
        <begin position="206"/>
        <end position="234"/>
    </location>
</feature>
<comment type="caution">
    <text evidence="7">The sequence shown here is derived from an EMBL/GenBank/DDBJ whole genome shotgun (WGS) entry which is preliminary data.</text>
</comment>
<accession>A0ABN9PXB0</accession>
<dbReference type="SUPFAM" id="SSF56219">
    <property type="entry name" value="DNase I-like"/>
    <property type="match status" value="1"/>
</dbReference>
<dbReference type="PROSITE" id="PS50879">
    <property type="entry name" value="RNASE_H_1"/>
    <property type="match status" value="1"/>
</dbReference>
<keyword evidence="3" id="KW-0862">Zinc</keyword>
<feature type="compositionally biased region" description="Basic and acidic residues" evidence="5">
    <location>
        <begin position="206"/>
        <end position="229"/>
    </location>
</feature>
<keyword evidence="2" id="KW-0863">Zinc-finger</keyword>
<keyword evidence="8" id="KW-1185">Reference proteome</keyword>